<protein>
    <submittedName>
        <fullName evidence="1">Polyketide cyclase</fullName>
    </submittedName>
</protein>
<reference evidence="1 2" key="1">
    <citation type="submission" date="2017-02" db="EMBL/GenBank/DDBJ databases">
        <title>The new phylogeny of genus Mycobacterium.</title>
        <authorList>
            <person name="Tortoli E."/>
            <person name="Trovato A."/>
            <person name="Cirillo D.M."/>
        </authorList>
    </citation>
    <scope>NUCLEOTIDE SEQUENCE [LARGE SCALE GENOMIC DNA]</scope>
    <source>
        <strain evidence="1 2">DSM 45578</strain>
    </source>
</reference>
<evidence type="ECO:0000313" key="1">
    <source>
        <dbReference type="EMBL" id="ORA01789.1"/>
    </source>
</evidence>
<dbReference type="InterPro" id="IPR023393">
    <property type="entry name" value="START-like_dom_sf"/>
</dbReference>
<proteinExistence type="predicted"/>
<dbReference type="Gene3D" id="3.30.530.20">
    <property type="match status" value="1"/>
</dbReference>
<dbReference type="InterPro" id="IPR019587">
    <property type="entry name" value="Polyketide_cyclase/dehydratase"/>
</dbReference>
<dbReference type="OrthoDB" id="3371087at2"/>
<dbReference type="Pfam" id="PF10604">
    <property type="entry name" value="Polyketide_cyc2"/>
    <property type="match status" value="1"/>
</dbReference>
<dbReference type="SUPFAM" id="SSF55961">
    <property type="entry name" value="Bet v1-like"/>
    <property type="match status" value="1"/>
</dbReference>
<sequence length="145" mass="16273">MIEMQRELVTAAPPRSAFDYFADFTTSEEWDPGSIRTVRVSGDGGVGSRYANTSKIAGRTNDVDYEVISLVPGRSIELRGENSSLITHDTITVEPHPHGSLVTYRLEFTFQGWRRYAERVLRRAVSKLANNGADGLRRELDRLEA</sequence>
<comment type="caution">
    <text evidence="1">The sequence shown here is derived from an EMBL/GenBank/DDBJ whole genome shotgun (WGS) entry which is preliminary data.</text>
</comment>
<dbReference type="AlphaFoldDB" id="A0A1W9YP61"/>
<accession>A0A1W9YP61</accession>
<dbReference type="STRING" id="564198.BST17_26715"/>
<keyword evidence="2" id="KW-1185">Reference proteome</keyword>
<name>A0A1W9YP61_MYCBA</name>
<dbReference type="Proteomes" id="UP000192366">
    <property type="component" value="Unassembled WGS sequence"/>
</dbReference>
<gene>
    <name evidence="1" type="ORF">BST17_26715</name>
</gene>
<dbReference type="EMBL" id="MVHJ01000041">
    <property type="protein sequence ID" value="ORA01789.1"/>
    <property type="molecule type" value="Genomic_DNA"/>
</dbReference>
<evidence type="ECO:0000313" key="2">
    <source>
        <dbReference type="Proteomes" id="UP000192366"/>
    </source>
</evidence>
<organism evidence="1 2">
    <name type="scientific">Mycolicibacterium bacteremicum</name>
    <name type="common">Mycobacterium bacteremicum</name>
    <dbReference type="NCBI Taxonomy" id="564198"/>
    <lineage>
        <taxon>Bacteria</taxon>
        <taxon>Bacillati</taxon>
        <taxon>Actinomycetota</taxon>
        <taxon>Actinomycetes</taxon>
        <taxon>Mycobacteriales</taxon>
        <taxon>Mycobacteriaceae</taxon>
        <taxon>Mycolicibacterium</taxon>
    </lineage>
</organism>